<keyword evidence="3" id="KW-1185">Reference proteome</keyword>
<evidence type="ECO:0000313" key="2">
    <source>
        <dbReference type="EMBL" id="MBB4837198.1"/>
    </source>
</evidence>
<dbReference type="EMBL" id="JACHLN010000001">
    <property type="protein sequence ID" value="MBB4837198.1"/>
    <property type="molecule type" value="Genomic_DNA"/>
</dbReference>
<keyword evidence="1" id="KW-1133">Transmembrane helix</keyword>
<organism evidence="2 3">
    <name type="scientific">Sphingomonas kyeonggiensis</name>
    <dbReference type="NCBI Taxonomy" id="1268553"/>
    <lineage>
        <taxon>Bacteria</taxon>
        <taxon>Pseudomonadati</taxon>
        <taxon>Pseudomonadota</taxon>
        <taxon>Alphaproteobacteria</taxon>
        <taxon>Sphingomonadales</taxon>
        <taxon>Sphingomonadaceae</taxon>
        <taxon>Sphingomonas</taxon>
    </lineage>
</organism>
<protein>
    <submittedName>
        <fullName evidence="2">Uncharacterized protein</fullName>
    </submittedName>
</protein>
<feature type="transmembrane region" description="Helical" evidence="1">
    <location>
        <begin position="82"/>
        <end position="102"/>
    </location>
</feature>
<keyword evidence="1" id="KW-0812">Transmembrane</keyword>
<reference evidence="2 3" key="1">
    <citation type="submission" date="2020-08" db="EMBL/GenBank/DDBJ databases">
        <title>Functional genomics of gut bacteria from endangered species of beetles.</title>
        <authorList>
            <person name="Carlos-Shanley C."/>
        </authorList>
    </citation>
    <scope>NUCLEOTIDE SEQUENCE [LARGE SCALE GENOMIC DNA]</scope>
    <source>
        <strain evidence="2 3">S00224</strain>
    </source>
</reference>
<gene>
    <name evidence="2" type="ORF">HNP52_000249</name>
</gene>
<feature type="transmembrane region" description="Helical" evidence="1">
    <location>
        <begin position="17"/>
        <end position="38"/>
    </location>
</feature>
<feature type="transmembrane region" description="Helical" evidence="1">
    <location>
        <begin position="114"/>
        <end position="130"/>
    </location>
</feature>
<comment type="caution">
    <text evidence="2">The sequence shown here is derived from an EMBL/GenBank/DDBJ whole genome shotgun (WGS) entry which is preliminary data.</text>
</comment>
<dbReference type="Proteomes" id="UP000575241">
    <property type="component" value="Unassembled WGS sequence"/>
</dbReference>
<dbReference type="RefSeq" id="WP_184161349.1">
    <property type="nucleotide sequence ID" value="NZ_JACHLN010000001.1"/>
</dbReference>
<proteinExistence type="predicted"/>
<evidence type="ECO:0000256" key="1">
    <source>
        <dbReference type="SAM" id="Phobius"/>
    </source>
</evidence>
<evidence type="ECO:0000313" key="3">
    <source>
        <dbReference type="Proteomes" id="UP000575241"/>
    </source>
</evidence>
<sequence length="135" mass="15101">MTEGPGERAERLRARRYWAVSLVFGLMGAGVGATLAYLGDNDARSLSASWAVGVTLLYAICLPLGSWLFLRQTDEVDLRDNLIGCTAGIYFYTMLYPGWYFLWKGGLVPEPDHQLLFIGTMGVVAAVYFWKRLRP</sequence>
<dbReference type="AlphaFoldDB" id="A0A7W7NPU3"/>
<accession>A0A7W7NPU3</accession>
<name>A0A7W7NPU3_9SPHN</name>
<keyword evidence="1" id="KW-0472">Membrane</keyword>
<feature type="transmembrane region" description="Helical" evidence="1">
    <location>
        <begin position="50"/>
        <end position="70"/>
    </location>
</feature>